<dbReference type="STRING" id="77044.A0A1S8AAZ2"/>
<dbReference type="EMBL" id="DF977515">
    <property type="protein sequence ID" value="GAW27092.1"/>
    <property type="molecule type" value="Genomic_DNA"/>
</dbReference>
<dbReference type="GO" id="GO:0006351">
    <property type="term" value="P:DNA-templated transcription"/>
    <property type="evidence" value="ECO:0007669"/>
    <property type="project" value="InterPro"/>
</dbReference>
<keyword evidence="9" id="KW-1185">Reference proteome</keyword>
<name>A0A1S8AAZ2_ROSNE</name>
<comment type="subcellular location">
    <subcellularLocation>
        <location evidence="1">Nucleus</location>
    </subcellularLocation>
</comment>
<feature type="compositionally biased region" description="Low complexity" evidence="6">
    <location>
        <begin position="351"/>
        <end position="366"/>
    </location>
</feature>
<keyword evidence="3" id="KW-0805">Transcription regulation</keyword>
<dbReference type="AlphaFoldDB" id="A0A1S8AAZ2"/>
<evidence type="ECO:0000256" key="3">
    <source>
        <dbReference type="ARBA" id="ARBA00023015"/>
    </source>
</evidence>
<dbReference type="OMA" id="ACYSAST"/>
<dbReference type="Pfam" id="PF04082">
    <property type="entry name" value="Fungal_trans"/>
    <property type="match status" value="1"/>
</dbReference>
<dbReference type="GO" id="GO:0003677">
    <property type="term" value="F:DNA binding"/>
    <property type="evidence" value="ECO:0007669"/>
    <property type="project" value="InterPro"/>
</dbReference>
<evidence type="ECO:0000256" key="2">
    <source>
        <dbReference type="ARBA" id="ARBA00022723"/>
    </source>
</evidence>
<dbReference type="InterPro" id="IPR050815">
    <property type="entry name" value="TF_fung"/>
</dbReference>
<dbReference type="Proteomes" id="UP000054516">
    <property type="component" value="Unassembled WGS sequence"/>
</dbReference>
<accession>A0A1S8AAZ2</accession>
<dbReference type="GO" id="GO:0008270">
    <property type="term" value="F:zinc ion binding"/>
    <property type="evidence" value="ECO:0007669"/>
    <property type="project" value="InterPro"/>
</dbReference>
<dbReference type="GO" id="GO:0005634">
    <property type="term" value="C:nucleus"/>
    <property type="evidence" value="ECO:0007669"/>
    <property type="project" value="UniProtKB-SubCell"/>
</dbReference>
<dbReference type="PANTHER" id="PTHR47338:SF23">
    <property type="entry name" value="ZN(II)2CYS6 TRANSCRIPTION FACTOR (EUROFUNG)"/>
    <property type="match status" value="1"/>
</dbReference>
<feature type="region of interest" description="Disordered" evidence="6">
    <location>
        <begin position="345"/>
        <end position="377"/>
    </location>
</feature>
<dbReference type="OrthoDB" id="4456959at2759"/>
<proteinExistence type="predicted"/>
<evidence type="ECO:0000256" key="4">
    <source>
        <dbReference type="ARBA" id="ARBA00023163"/>
    </source>
</evidence>
<evidence type="ECO:0000313" key="9">
    <source>
        <dbReference type="Proteomes" id="UP000054516"/>
    </source>
</evidence>
<reference evidence="8" key="1">
    <citation type="submission" date="2016-03" db="EMBL/GenBank/DDBJ databases">
        <title>Draft genome sequence of Rosellinia necatrix.</title>
        <authorList>
            <person name="Kanematsu S."/>
        </authorList>
    </citation>
    <scope>NUCLEOTIDE SEQUENCE [LARGE SCALE GENOMIC DNA]</scope>
    <source>
        <strain evidence="8">W97</strain>
    </source>
</reference>
<evidence type="ECO:0000256" key="6">
    <source>
        <dbReference type="SAM" id="MobiDB-lite"/>
    </source>
</evidence>
<dbReference type="InterPro" id="IPR007219">
    <property type="entry name" value="XnlR_reg_dom"/>
</dbReference>
<gene>
    <name evidence="8" type="ORF">SAMD00023353_7000250</name>
</gene>
<dbReference type="GO" id="GO:0000981">
    <property type="term" value="F:DNA-binding transcription factor activity, RNA polymerase II-specific"/>
    <property type="evidence" value="ECO:0007669"/>
    <property type="project" value="InterPro"/>
</dbReference>
<keyword evidence="4" id="KW-0804">Transcription</keyword>
<keyword evidence="5" id="KW-0539">Nucleus</keyword>
<evidence type="ECO:0000256" key="1">
    <source>
        <dbReference type="ARBA" id="ARBA00004123"/>
    </source>
</evidence>
<dbReference type="CDD" id="cd12148">
    <property type="entry name" value="fungal_TF_MHR"/>
    <property type="match status" value="1"/>
</dbReference>
<evidence type="ECO:0000259" key="7">
    <source>
        <dbReference type="Pfam" id="PF04082"/>
    </source>
</evidence>
<evidence type="ECO:0000313" key="8">
    <source>
        <dbReference type="EMBL" id="GAW27092.1"/>
    </source>
</evidence>
<dbReference type="PANTHER" id="PTHR47338">
    <property type="entry name" value="ZN(II)2CYS6 TRANSCRIPTION FACTOR (EUROFUNG)-RELATED"/>
    <property type="match status" value="1"/>
</dbReference>
<evidence type="ECO:0000256" key="5">
    <source>
        <dbReference type="ARBA" id="ARBA00023242"/>
    </source>
</evidence>
<keyword evidence="2" id="KW-0479">Metal-binding</keyword>
<protein>
    <submittedName>
        <fullName evidence="8">Putative C6 transcription factor</fullName>
    </submittedName>
</protein>
<organism evidence="8">
    <name type="scientific">Rosellinia necatrix</name>
    <name type="common">White root-rot fungus</name>
    <dbReference type="NCBI Taxonomy" id="77044"/>
    <lineage>
        <taxon>Eukaryota</taxon>
        <taxon>Fungi</taxon>
        <taxon>Dikarya</taxon>
        <taxon>Ascomycota</taxon>
        <taxon>Pezizomycotina</taxon>
        <taxon>Sordariomycetes</taxon>
        <taxon>Xylariomycetidae</taxon>
        <taxon>Xylariales</taxon>
        <taxon>Xylariaceae</taxon>
        <taxon>Rosellinia</taxon>
    </lineage>
</organism>
<sequence>MARTVEYLQLSVEQDGDEQLFENFQVLIKRAAFLRRSQDWTEVESRRRVFWNIFLMDRFCSIATGWNISLKSEEIKRRLPYEGKLWNKAEPLLNKTPFLGVSNMSTETSESILGTSSGEDSMELLGGFAYCVEATENLSLVTSFFLMQGLNTTNMQAAQHWLLRFKKLDLRLIQWKLFLPERWKEACALNEDGIMDPNLTLAHITHNTAVVLLHQCIAYPATSFQTMPMKLPSISSAETCLAAAKEVAIIAENFLEGGDFLTNPQFSFCLFICGRLFLAHSGYYKVDLSPSFDSLTRSLQEISRRWTGPRALDISSASNLASKFTQRLLKARALGATALDIRQSAIPGDATQTTRPTTPQPVHVTQGDSSPLNGPPAGLPSQPVDGISNVYPSREIQGAVIFHGNIEEQYASPDDISLAFPPLPTAFQSAGVFTEPMQALSFQAWQQVPNEPRMSFQPGLENLDACDPFLSQSFLPSERISVYSDLQGHESLNSHD</sequence>
<feature type="domain" description="Xylanolytic transcriptional activator regulatory" evidence="7">
    <location>
        <begin position="38"/>
        <end position="91"/>
    </location>
</feature>